<dbReference type="KEGG" id="spu:115923674"/>
<evidence type="ECO:0000256" key="2">
    <source>
        <dbReference type="SAM" id="Phobius"/>
    </source>
</evidence>
<dbReference type="PANTHER" id="PTHR33802">
    <property type="entry name" value="SI:CH211-161H7.5-RELATED"/>
    <property type="match status" value="1"/>
</dbReference>
<evidence type="ECO:0000313" key="4">
    <source>
        <dbReference type="Proteomes" id="UP000007110"/>
    </source>
</evidence>
<dbReference type="InParanoid" id="A0A7M7NX73"/>
<feature type="transmembrane region" description="Helical" evidence="2">
    <location>
        <begin position="183"/>
        <end position="210"/>
    </location>
</feature>
<feature type="transmembrane region" description="Helical" evidence="2">
    <location>
        <begin position="74"/>
        <end position="95"/>
    </location>
</feature>
<feature type="transmembrane region" description="Helical" evidence="2">
    <location>
        <begin position="222"/>
        <end position="241"/>
    </location>
</feature>
<dbReference type="Proteomes" id="UP000007110">
    <property type="component" value="Unassembled WGS sequence"/>
</dbReference>
<reference evidence="4" key="1">
    <citation type="submission" date="2015-02" db="EMBL/GenBank/DDBJ databases">
        <title>Genome sequencing for Strongylocentrotus purpuratus.</title>
        <authorList>
            <person name="Murali S."/>
            <person name="Liu Y."/>
            <person name="Vee V."/>
            <person name="English A."/>
            <person name="Wang M."/>
            <person name="Skinner E."/>
            <person name="Han Y."/>
            <person name="Muzny D.M."/>
            <person name="Worley K.C."/>
            <person name="Gibbs R.A."/>
        </authorList>
    </citation>
    <scope>NUCLEOTIDE SEQUENCE</scope>
</reference>
<dbReference type="PANTHER" id="PTHR33802:SF1">
    <property type="entry name" value="XK-RELATED PROTEIN"/>
    <property type="match status" value="1"/>
</dbReference>
<keyword evidence="2" id="KW-0812">Transmembrane</keyword>
<feature type="transmembrane region" description="Helical" evidence="2">
    <location>
        <begin position="279"/>
        <end position="302"/>
    </location>
</feature>
<reference evidence="3" key="2">
    <citation type="submission" date="2021-01" db="UniProtKB">
        <authorList>
            <consortium name="EnsemblMetazoa"/>
        </authorList>
    </citation>
    <scope>IDENTIFICATION</scope>
</reference>
<dbReference type="OMA" id="YATWGTL"/>
<sequence length="313" mass="35449">MPSKKNDMALEEGSPPSYKGKDEHDKLLMGLTVLMVIIYCGSLVIPTSERWGWLPTSVGNASGIHPTEITPAGWAFSIWILIFMWQMLWLIYALVNLCRRNEHGPVYLNPPVISVHFVVGYTVSLLAIIAWYFVWTNLIIWGSLIVIAIIPVSVWSCIAFLTRCLVHNRKHFTSRVDLWIYRILVLNGLAIFGTWTALATHINIAMVFIYDFGLSIDTGSTIALVIVLLLIIVYAFIDLFLWDRYLRYNVMSFPVVIWAVSAILDKRQDDFDFSVDANFILAAILLSVGVVAFLLKVVLLVVRSVRESQRQGI</sequence>
<feature type="transmembrane region" description="Helical" evidence="2">
    <location>
        <begin position="27"/>
        <end position="45"/>
    </location>
</feature>
<dbReference type="GeneID" id="115923674"/>
<feature type="transmembrane region" description="Helical" evidence="2">
    <location>
        <begin position="107"/>
        <end position="133"/>
    </location>
</feature>
<organism evidence="3 4">
    <name type="scientific">Strongylocentrotus purpuratus</name>
    <name type="common">Purple sea urchin</name>
    <dbReference type="NCBI Taxonomy" id="7668"/>
    <lineage>
        <taxon>Eukaryota</taxon>
        <taxon>Metazoa</taxon>
        <taxon>Echinodermata</taxon>
        <taxon>Eleutherozoa</taxon>
        <taxon>Echinozoa</taxon>
        <taxon>Echinoidea</taxon>
        <taxon>Euechinoidea</taxon>
        <taxon>Echinacea</taxon>
        <taxon>Camarodonta</taxon>
        <taxon>Echinidea</taxon>
        <taxon>Strongylocentrotidae</taxon>
        <taxon>Strongylocentrotus</taxon>
    </lineage>
</organism>
<evidence type="ECO:0000313" key="3">
    <source>
        <dbReference type="EnsemblMetazoa" id="XP_030840696"/>
    </source>
</evidence>
<name>A0A7M7NX73_STRPU</name>
<dbReference type="AlphaFoldDB" id="A0A7M7NX73"/>
<feature type="transmembrane region" description="Helical" evidence="2">
    <location>
        <begin position="248"/>
        <end position="264"/>
    </location>
</feature>
<keyword evidence="2" id="KW-1133">Transmembrane helix</keyword>
<keyword evidence="4" id="KW-1185">Reference proteome</keyword>
<feature type="region of interest" description="Disordered" evidence="1">
    <location>
        <begin position="1"/>
        <end position="21"/>
    </location>
</feature>
<dbReference type="RefSeq" id="XP_030840696.1">
    <property type="nucleotide sequence ID" value="XM_030984836.1"/>
</dbReference>
<evidence type="ECO:0000256" key="1">
    <source>
        <dbReference type="SAM" id="MobiDB-lite"/>
    </source>
</evidence>
<keyword evidence="2" id="KW-0472">Membrane</keyword>
<dbReference type="EnsemblMetazoa" id="XM_030984836">
    <property type="protein sequence ID" value="XP_030840696"/>
    <property type="gene ID" value="LOC115923674"/>
</dbReference>
<dbReference type="OrthoDB" id="5586934at2759"/>
<feature type="transmembrane region" description="Helical" evidence="2">
    <location>
        <begin position="139"/>
        <end position="162"/>
    </location>
</feature>
<protein>
    <submittedName>
        <fullName evidence="3">Uncharacterized protein</fullName>
    </submittedName>
</protein>
<proteinExistence type="predicted"/>
<accession>A0A7M7NX73</accession>